<gene>
    <name evidence="2" type="ORF">PQJ73_15980</name>
</gene>
<organism evidence="2 3">
    <name type="scientific">Rhodoplanes tepidamans</name>
    <name type="common">Rhodoplanes cryptolactis</name>
    <dbReference type="NCBI Taxonomy" id="200616"/>
    <lineage>
        <taxon>Bacteria</taxon>
        <taxon>Pseudomonadati</taxon>
        <taxon>Pseudomonadota</taxon>
        <taxon>Alphaproteobacteria</taxon>
        <taxon>Hyphomicrobiales</taxon>
        <taxon>Nitrobacteraceae</taxon>
        <taxon>Rhodoplanes</taxon>
    </lineage>
</organism>
<dbReference type="PANTHER" id="PTHR43798">
    <property type="entry name" value="MONOACYLGLYCEROL LIPASE"/>
    <property type="match status" value="1"/>
</dbReference>
<dbReference type="GO" id="GO:0016787">
    <property type="term" value="F:hydrolase activity"/>
    <property type="evidence" value="ECO:0007669"/>
    <property type="project" value="UniProtKB-KW"/>
</dbReference>
<dbReference type="InterPro" id="IPR029058">
    <property type="entry name" value="AB_hydrolase_fold"/>
</dbReference>
<keyword evidence="2" id="KW-0378">Hydrolase</keyword>
<accession>A0ABT5JCV9</accession>
<dbReference type="SUPFAM" id="SSF53474">
    <property type="entry name" value="alpha/beta-Hydrolases"/>
    <property type="match status" value="1"/>
</dbReference>
<name>A0ABT5JCV9_RHOTP</name>
<dbReference type="InterPro" id="IPR000073">
    <property type="entry name" value="AB_hydrolase_1"/>
</dbReference>
<dbReference type="EMBL" id="JAQQLI010000024">
    <property type="protein sequence ID" value="MDC7787191.1"/>
    <property type="molecule type" value="Genomic_DNA"/>
</dbReference>
<keyword evidence="3" id="KW-1185">Reference proteome</keyword>
<evidence type="ECO:0000313" key="3">
    <source>
        <dbReference type="Proteomes" id="UP001165652"/>
    </source>
</evidence>
<reference evidence="2" key="2">
    <citation type="submission" date="2023-02" db="EMBL/GenBank/DDBJ databases">
        <authorList>
            <person name="Rayyan A."/>
            <person name="Meyer T."/>
            <person name="Kyndt J.A."/>
        </authorList>
    </citation>
    <scope>NUCLEOTIDE SEQUENCE</scope>
    <source>
        <strain evidence="2">DSM 9987</strain>
    </source>
</reference>
<dbReference type="Gene3D" id="3.40.50.1820">
    <property type="entry name" value="alpha/beta hydrolase"/>
    <property type="match status" value="1"/>
</dbReference>
<evidence type="ECO:0000313" key="2">
    <source>
        <dbReference type="EMBL" id="MDC7787191.1"/>
    </source>
</evidence>
<protein>
    <submittedName>
        <fullName evidence="2">Alpha/beta fold hydrolase</fullName>
    </submittedName>
</protein>
<dbReference type="RefSeq" id="WP_272778032.1">
    <property type="nucleotide sequence ID" value="NZ_JAQQLI010000024.1"/>
</dbReference>
<dbReference type="InterPro" id="IPR050266">
    <property type="entry name" value="AB_hydrolase_sf"/>
</dbReference>
<feature type="domain" description="AB hydrolase-1" evidence="1">
    <location>
        <begin position="28"/>
        <end position="254"/>
    </location>
</feature>
<evidence type="ECO:0000259" key="1">
    <source>
        <dbReference type="Pfam" id="PF00561"/>
    </source>
</evidence>
<dbReference type="Pfam" id="PF00561">
    <property type="entry name" value="Abhydrolase_1"/>
    <property type="match status" value="1"/>
</dbReference>
<dbReference type="Proteomes" id="UP001165652">
    <property type="component" value="Unassembled WGS sequence"/>
</dbReference>
<proteinExistence type="predicted"/>
<sequence length="278" mass="29403">MLTRADTFTAAVNGTSLRVRLDGPAGAPWLVLSNSLATDLRMWNQQVDALKDRFRILRYDQRGHGGSAPPPAGTDFCALTADLVALLDHVGVETAVLVGVSMGAVTVLRCAAVAPSRCRAVVACDGQWTAPPTAMAAWGERIALAETSGMAALVEPTVSRWFLPDFPLRQPANAALVAEMIAATPVTGYVGCARALQSYDFRADYPGLTVPVHYVVGEKDGLLPSVMAEMARVTPGSRFVTVPAAGHLPNLERPDEYQAVLDAILSGLPTAAPVRTEI</sequence>
<reference evidence="2" key="1">
    <citation type="journal article" date="2023" name="Microbiol Resour">
        <title>Genome Sequences of Rhodoplanes serenus and Two Thermotolerant Strains, Rhodoplanes tepidamans and 'Rhodoplanes cryptolactis,' Further Refine the Genus.</title>
        <authorList>
            <person name="Rayyan A.A."/>
            <person name="Kyndt J.A."/>
        </authorList>
    </citation>
    <scope>NUCLEOTIDE SEQUENCE</scope>
    <source>
        <strain evidence="2">DSM 9987</strain>
    </source>
</reference>
<comment type="caution">
    <text evidence="2">The sequence shown here is derived from an EMBL/GenBank/DDBJ whole genome shotgun (WGS) entry which is preliminary data.</text>
</comment>